<protein>
    <submittedName>
        <fullName evidence="14">TonB-dependent receptor</fullName>
    </submittedName>
</protein>
<evidence type="ECO:0000256" key="1">
    <source>
        <dbReference type="ARBA" id="ARBA00004571"/>
    </source>
</evidence>
<evidence type="ECO:0000256" key="8">
    <source>
        <dbReference type="ARBA" id="ARBA00023170"/>
    </source>
</evidence>
<dbReference type="InterPro" id="IPR008969">
    <property type="entry name" value="CarboxyPept-like_regulatory"/>
</dbReference>
<dbReference type="GO" id="GO:0009279">
    <property type="term" value="C:cell outer membrane"/>
    <property type="evidence" value="ECO:0007669"/>
    <property type="project" value="UniProtKB-SubCell"/>
</dbReference>
<evidence type="ECO:0000259" key="12">
    <source>
        <dbReference type="Pfam" id="PF00593"/>
    </source>
</evidence>
<accession>A0A4P6YE32</accession>
<keyword evidence="7 10" id="KW-0472">Membrane</keyword>
<dbReference type="AlphaFoldDB" id="A0A4P6YE32"/>
<dbReference type="EMBL" id="CP037933">
    <property type="protein sequence ID" value="QBN19154.1"/>
    <property type="molecule type" value="Genomic_DNA"/>
</dbReference>
<dbReference type="Gene3D" id="2.60.40.1120">
    <property type="entry name" value="Carboxypeptidase-like, regulatory domain"/>
    <property type="match status" value="1"/>
</dbReference>
<dbReference type="GO" id="GO:0015344">
    <property type="term" value="F:siderophore uptake transmembrane transporter activity"/>
    <property type="evidence" value="ECO:0007669"/>
    <property type="project" value="TreeGrafter"/>
</dbReference>
<keyword evidence="5 11" id="KW-0732">Signal</keyword>
<evidence type="ECO:0000313" key="15">
    <source>
        <dbReference type="Proteomes" id="UP000291124"/>
    </source>
</evidence>
<dbReference type="PANTHER" id="PTHR30069">
    <property type="entry name" value="TONB-DEPENDENT OUTER MEMBRANE RECEPTOR"/>
    <property type="match status" value="1"/>
</dbReference>
<dbReference type="InterPro" id="IPR000531">
    <property type="entry name" value="Beta-barrel_TonB"/>
</dbReference>
<organism evidence="14 15">
    <name type="scientific">Flavobacterium nackdongense</name>
    <dbReference type="NCBI Taxonomy" id="2547394"/>
    <lineage>
        <taxon>Bacteria</taxon>
        <taxon>Pseudomonadati</taxon>
        <taxon>Bacteroidota</taxon>
        <taxon>Flavobacteriia</taxon>
        <taxon>Flavobacteriales</taxon>
        <taxon>Flavobacteriaceae</taxon>
        <taxon>Flavobacterium</taxon>
    </lineage>
</organism>
<evidence type="ECO:0000256" key="7">
    <source>
        <dbReference type="ARBA" id="ARBA00023136"/>
    </source>
</evidence>
<keyword evidence="6 10" id="KW-0798">TonB box</keyword>
<feature type="domain" description="TonB-dependent receptor-like beta-barrel" evidence="12">
    <location>
        <begin position="393"/>
        <end position="933"/>
    </location>
</feature>
<keyword evidence="4" id="KW-0812">Transmembrane</keyword>
<keyword evidence="8 14" id="KW-0675">Receptor</keyword>
<evidence type="ECO:0000256" key="3">
    <source>
        <dbReference type="ARBA" id="ARBA00022452"/>
    </source>
</evidence>
<dbReference type="SUPFAM" id="SSF56935">
    <property type="entry name" value="Porins"/>
    <property type="match status" value="1"/>
</dbReference>
<evidence type="ECO:0000259" key="13">
    <source>
        <dbReference type="Pfam" id="PF07715"/>
    </source>
</evidence>
<dbReference type="Gene3D" id="2.40.170.20">
    <property type="entry name" value="TonB-dependent receptor, beta-barrel domain"/>
    <property type="match status" value="1"/>
</dbReference>
<dbReference type="RefSeq" id="WP_133276673.1">
    <property type="nucleotide sequence ID" value="NZ_CP037933.1"/>
</dbReference>
<evidence type="ECO:0000256" key="9">
    <source>
        <dbReference type="ARBA" id="ARBA00023237"/>
    </source>
</evidence>
<dbReference type="InterPro" id="IPR037066">
    <property type="entry name" value="Plug_dom_sf"/>
</dbReference>
<feature type="signal peptide" evidence="11">
    <location>
        <begin position="1"/>
        <end position="18"/>
    </location>
</feature>
<evidence type="ECO:0000256" key="6">
    <source>
        <dbReference type="ARBA" id="ARBA00023077"/>
    </source>
</evidence>
<evidence type="ECO:0000256" key="4">
    <source>
        <dbReference type="ARBA" id="ARBA00022692"/>
    </source>
</evidence>
<comment type="similarity">
    <text evidence="10">Belongs to the TonB-dependent receptor family.</text>
</comment>
<keyword evidence="3" id="KW-1134">Transmembrane beta strand</keyword>
<keyword evidence="15" id="KW-1185">Reference proteome</keyword>
<keyword evidence="9" id="KW-0998">Cell outer membrane</keyword>
<gene>
    <name evidence="14" type="ORF">E1750_10195</name>
</gene>
<dbReference type="SUPFAM" id="SSF49464">
    <property type="entry name" value="Carboxypeptidase regulatory domain-like"/>
    <property type="match status" value="1"/>
</dbReference>
<dbReference type="Pfam" id="PF00593">
    <property type="entry name" value="TonB_dep_Rec_b-barrel"/>
    <property type="match status" value="1"/>
</dbReference>
<dbReference type="Pfam" id="PF13715">
    <property type="entry name" value="CarbopepD_reg_2"/>
    <property type="match status" value="1"/>
</dbReference>
<dbReference type="InterPro" id="IPR036942">
    <property type="entry name" value="Beta-barrel_TonB_sf"/>
</dbReference>
<dbReference type="Gene3D" id="2.170.130.10">
    <property type="entry name" value="TonB-dependent receptor, plug domain"/>
    <property type="match status" value="1"/>
</dbReference>
<evidence type="ECO:0000256" key="10">
    <source>
        <dbReference type="RuleBase" id="RU003357"/>
    </source>
</evidence>
<evidence type="ECO:0000313" key="14">
    <source>
        <dbReference type="EMBL" id="QBN19154.1"/>
    </source>
</evidence>
<dbReference type="Pfam" id="PF07715">
    <property type="entry name" value="Plug"/>
    <property type="match status" value="1"/>
</dbReference>
<name>A0A4P6YE32_9FLAO</name>
<dbReference type="InterPro" id="IPR039426">
    <property type="entry name" value="TonB-dep_rcpt-like"/>
</dbReference>
<dbReference type="KEGG" id="fnk:E1750_10195"/>
<dbReference type="Proteomes" id="UP000291124">
    <property type="component" value="Chromosome"/>
</dbReference>
<dbReference type="GO" id="GO:0044718">
    <property type="term" value="P:siderophore transmembrane transport"/>
    <property type="evidence" value="ECO:0007669"/>
    <property type="project" value="TreeGrafter"/>
</dbReference>
<reference evidence="15" key="1">
    <citation type="submission" date="2019-03" db="EMBL/GenBank/DDBJ databases">
        <title>Flavobacterium sp.</title>
        <authorList>
            <person name="Kim H."/>
        </authorList>
    </citation>
    <scope>NUCLEOTIDE SEQUENCE [LARGE SCALE GENOMIC DNA]</scope>
    <source>
        <strain evidence="15">GS13</strain>
    </source>
</reference>
<comment type="subcellular location">
    <subcellularLocation>
        <location evidence="1">Cell outer membrane</location>
        <topology evidence="1">Multi-pass membrane protein</topology>
    </subcellularLocation>
</comment>
<dbReference type="PANTHER" id="PTHR30069:SF29">
    <property type="entry name" value="HEMOGLOBIN AND HEMOGLOBIN-HAPTOGLOBIN-BINDING PROTEIN 1-RELATED"/>
    <property type="match status" value="1"/>
</dbReference>
<evidence type="ECO:0000256" key="11">
    <source>
        <dbReference type="SAM" id="SignalP"/>
    </source>
</evidence>
<keyword evidence="2" id="KW-0813">Transport</keyword>
<evidence type="ECO:0000256" key="5">
    <source>
        <dbReference type="ARBA" id="ARBA00022729"/>
    </source>
</evidence>
<feature type="chain" id="PRO_5020769886" evidence="11">
    <location>
        <begin position="19"/>
        <end position="959"/>
    </location>
</feature>
<proteinExistence type="inferred from homology"/>
<dbReference type="InterPro" id="IPR012910">
    <property type="entry name" value="Plug_dom"/>
</dbReference>
<feature type="domain" description="TonB-dependent receptor plug" evidence="13">
    <location>
        <begin position="114"/>
        <end position="223"/>
    </location>
</feature>
<evidence type="ECO:0000256" key="2">
    <source>
        <dbReference type="ARBA" id="ARBA00022448"/>
    </source>
</evidence>
<sequence>MRSYLLILSLFFCGISFAQNTITGTVTETNNQPIPGVNIKVVGDKAGTVTDAEGKFTLTTALNPPFTIEVTSVGHQTKKVSVTSSNQNIAIKLVDSETTLDEVVVSASRAPERVMESPVTIERMGLKDIRKAAAPSYYDGLENLKEVQMNTSSLTFKSINTRGFATVANTRFMQLVDGMDNSSPLLNFVLGNLIGVSEIDIQNVELLPGASSALYGANAFNGIMFMNSKSPFTYQGISTYLKYGATSQEAAGTNSFYDFGIRMAHTFNKYFAAKANFTYMQGTDWFAVNYDDKTRQGEGITRSDVNYDGINVYGDEASTNIKAVGQALAERGLIPAAAVNLLPNYNVSRTGYNEVDLTDNKAGNTKMDFSFHLRPLGDERLEVIWQSKFGFGNAVYQGANRYYLNNFYMSQHKIEVKGKNFFVRGYTTTEDGGKSYDMQFTGLNVNNKWKDNTTWFGQYAGTFVQATLAGQTPENAHILSRQVADTGRFLPGTPAFQNAFNQVIADPDVLTGSKLVDNSRIYHADANYNFKDIIKYGEIQVGGSYRQYQLNSYGRIYTDDNGPINYDEYGVYAQFQNKYLEDRLKFTGSVRYDKSQNFDGSFSPRVSLVYAGGAQKQHNFRASYQTGFRNPSTQDQYIGFNVGSAVLIGSAPDNLLRYTETRPVANGSPAVGQIYAGGSSVTITGENAYLNSYTRASVNQFAAFIAANPGNTPGAAALLRVTNVSNVKPEEVQAFELGYRSQYEGVNIDLNGYYNIYNNFIGNTVSVAPLYGTVSETFNFAQGAADPIPYASNPAVQTLHALGNGNIRAFQLYTNTDLKIQSLGFGIGLSKRMFGYYDFGINYNYAQFDFDQAKDPGFEAGFNTPKHKIRASIGNEKLFKNFGFNASVRWNTEYLWESTMVDGMIESATVLDAQINYGLPKLKSVVKLGATNLGGKDYIQVLGAGAVGQQYYISWTINP</sequence>
<dbReference type="OrthoDB" id="1109208at2"/>